<evidence type="ECO:0000256" key="2">
    <source>
        <dbReference type="ARBA" id="ARBA00022737"/>
    </source>
</evidence>
<comment type="similarity">
    <text evidence="1">Belongs to the PPR family. P subfamily.</text>
</comment>
<dbReference type="Pfam" id="PF01535">
    <property type="entry name" value="PPR"/>
    <property type="match status" value="4"/>
</dbReference>
<gene>
    <name evidence="4" type="ORF">F511_05060</name>
</gene>
<dbReference type="SUPFAM" id="SSF48452">
    <property type="entry name" value="TPR-like"/>
    <property type="match status" value="1"/>
</dbReference>
<dbReference type="PANTHER" id="PTHR45717">
    <property type="entry name" value="OS12G0527900 PROTEIN"/>
    <property type="match status" value="1"/>
</dbReference>
<dbReference type="PANTHER" id="PTHR45717:SF7">
    <property type="entry name" value="PENTACOTRIPEPTIDE-REPEAT REGION OF PRORP DOMAIN-CONTAINING PROTEIN"/>
    <property type="match status" value="1"/>
</dbReference>
<feature type="repeat" description="PPR" evidence="3">
    <location>
        <begin position="188"/>
        <end position="222"/>
    </location>
</feature>
<dbReference type="Gene3D" id="1.25.40.10">
    <property type="entry name" value="Tetratricopeptide repeat domain"/>
    <property type="match status" value="3"/>
</dbReference>
<dbReference type="GO" id="GO:0003729">
    <property type="term" value="F:mRNA binding"/>
    <property type="evidence" value="ECO:0007669"/>
    <property type="project" value="UniProtKB-ARBA"/>
</dbReference>
<dbReference type="Proteomes" id="UP000250235">
    <property type="component" value="Unassembled WGS sequence"/>
</dbReference>
<dbReference type="InterPro" id="IPR011990">
    <property type="entry name" value="TPR-like_helical_dom_sf"/>
</dbReference>
<dbReference type="AlphaFoldDB" id="A0A2Z7AN58"/>
<protein>
    <submittedName>
        <fullName evidence="4">Pentatricopeptide repeat-containing protein mitochondrial</fullName>
    </submittedName>
</protein>
<dbReference type="NCBIfam" id="TIGR00756">
    <property type="entry name" value="PPR"/>
    <property type="match status" value="2"/>
</dbReference>
<dbReference type="InterPro" id="IPR002885">
    <property type="entry name" value="PPR_rpt"/>
</dbReference>
<dbReference type="PROSITE" id="PS51375">
    <property type="entry name" value="PPR"/>
    <property type="match status" value="2"/>
</dbReference>
<dbReference type="GO" id="GO:0005739">
    <property type="term" value="C:mitochondrion"/>
    <property type="evidence" value="ECO:0007669"/>
    <property type="project" value="TreeGrafter"/>
</dbReference>
<evidence type="ECO:0000313" key="4">
    <source>
        <dbReference type="EMBL" id="KZV23221.1"/>
    </source>
</evidence>
<evidence type="ECO:0000256" key="3">
    <source>
        <dbReference type="PROSITE-ProRule" id="PRU00708"/>
    </source>
</evidence>
<sequence length="556" mass="62573">MVPLYGRGASSASKFEVKKPSQLDLAIPQRPPALGTNVVLGTATSLTSDPNQYLVAFIKSSSFKAHCCSIATASKADVNAPKYSASRCRNLFSRISHVGDGRDIVQALDQWVVEGGKVHHREILRIIRDLRSRKRFSQALQISEWVSSNKAFTFSPGDRAVHLDLVGVVRGSEAAERFFDNLSEQGKDEKAYGALLSCYARERLSIKALAHMEKMKQKGYASSSLAYNNLMALYEKTGELEKIPEVLSEMKSDGVAPNNFSYKMCIKALGERSDIIGMEKLLKEVESQPDISIDWTTYSIVAYQFIKANDKENALTYMKKLEEKNHGDAMGYNHLISLYAHLGDKDEMMRLWVSQKITCKKQINRDYITMISSLVKLDDAETAEALLKDWDSSCLNYDFRVPNILLIWYCQKGLVEKAELMLHDIMHKGKKPTPNSWSIVSTGYLNINNMAKAFECMKEALSVVETNMKWIPKPAQITSLLEWLGDNGEFEQVEAFVQSLRALIPVSKHMYDAIIKANTRVGGDSRWILDRMETDNIEIDEETRKLLSSAVMVTKG</sequence>
<organism evidence="4 5">
    <name type="scientific">Dorcoceras hygrometricum</name>
    <dbReference type="NCBI Taxonomy" id="472368"/>
    <lineage>
        <taxon>Eukaryota</taxon>
        <taxon>Viridiplantae</taxon>
        <taxon>Streptophyta</taxon>
        <taxon>Embryophyta</taxon>
        <taxon>Tracheophyta</taxon>
        <taxon>Spermatophyta</taxon>
        <taxon>Magnoliopsida</taxon>
        <taxon>eudicotyledons</taxon>
        <taxon>Gunneridae</taxon>
        <taxon>Pentapetalae</taxon>
        <taxon>asterids</taxon>
        <taxon>lamiids</taxon>
        <taxon>Lamiales</taxon>
        <taxon>Gesneriaceae</taxon>
        <taxon>Didymocarpoideae</taxon>
        <taxon>Trichosporeae</taxon>
        <taxon>Loxocarpinae</taxon>
        <taxon>Dorcoceras</taxon>
    </lineage>
</organism>
<reference evidence="4 5" key="1">
    <citation type="journal article" date="2015" name="Proc. Natl. Acad. Sci. U.S.A.">
        <title>The resurrection genome of Boea hygrometrica: A blueprint for survival of dehydration.</title>
        <authorList>
            <person name="Xiao L."/>
            <person name="Yang G."/>
            <person name="Zhang L."/>
            <person name="Yang X."/>
            <person name="Zhao S."/>
            <person name="Ji Z."/>
            <person name="Zhou Q."/>
            <person name="Hu M."/>
            <person name="Wang Y."/>
            <person name="Chen M."/>
            <person name="Xu Y."/>
            <person name="Jin H."/>
            <person name="Xiao X."/>
            <person name="Hu G."/>
            <person name="Bao F."/>
            <person name="Hu Y."/>
            <person name="Wan P."/>
            <person name="Li L."/>
            <person name="Deng X."/>
            <person name="Kuang T."/>
            <person name="Xiang C."/>
            <person name="Zhu J.K."/>
            <person name="Oliver M.J."/>
            <person name="He Y."/>
        </authorList>
    </citation>
    <scope>NUCLEOTIDE SEQUENCE [LARGE SCALE GENOMIC DNA]</scope>
    <source>
        <strain evidence="5">cv. XS01</strain>
    </source>
</reference>
<feature type="repeat" description="PPR" evidence="3">
    <location>
        <begin position="223"/>
        <end position="257"/>
    </location>
</feature>
<keyword evidence="2" id="KW-0677">Repeat</keyword>
<keyword evidence="5" id="KW-1185">Reference proteome</keyword>
<proteinExistence type="inferred from homology"/>
<dbReference type="EMBL" id="KV013947">
    <property type="protein sequence ID" value="KZV23221.1"/>
    <property type="molecule type" value="Genomic_DNA"/>
</dbReference>
<dbReference type="Pfam" id="PF13041">
    <property type="entry name" value="PPR_2"/>
    <property type="match status" value="1"/>
</dbReference>
<name>A0A2Z7AN58_9LAMI</name>
<dbReference type="OrthoDB" id="429961at2759"/>
<evidence type="ECO:0000256" key="1">
    <source>
        <dbReference type="ARBA" id="ARBA00007626"/>
    </source>
</evidence>
<accession>A0A2Z7AN58</accession>
<evidence type="ECO:0000313" key="5">
    <source>
        <dbReference type="Proteomes" id="UP000250235"/>
    </source>
</evidence>